<reference evidence="1 2" key="1">
    <citation type="submission" date="2018-08" db="EMBL/GenBank/DDBJ databases">
        <title>A genome reference for cultivated species of the human gut microbiota.</title>
        <authorList>
            <person name="Zou Y."/>
            <person name="Xue W."/>
            <person name="Luo G."/>
        </authorList>
    </citation>
    <scope>NUCLEOTIDE SEQUENCE [LARGE SCALE GENOMIC DNA]</scope>
    <source>
        <strain evidence="1 2">AM42-17AT</strain>
    </source>
</reference>
<protein>
    <submittedName>
        <fullName evidence="1">Uncharacterized protein</fullName>
    </submittedName>
</protein>
<dbReference type="RefSeq" id="WP_118332187.1">
    <property type="nucleotide sequence ID" value="NZ_QSFZ01000002.1"/>
</dbReference>
<dbReference type="AlphaFoldDB" id="A0A413U7L6"/>
<comment type="caution">
    <text evidence="1">The sequence shown here is derived from an EMBL/GenBank/DDBJ whole genome shotgun (WGS) entry which is preliminary data.</text>
</comment>
<evidence type="ECO:0000313" key="2">
    <source>
        <dbReference type="Proteomes" id="UP000286220"/>
    </source>
</evidence>
<accession>A0A413U7L6</accession>
<gene>
    <name evidence="1" type="ORF">DW912_02400</name>
</gene>
<proteinExistence type="predicted"/>
<organism evidence="1 2">
    <name type="scientific">Agathobacter rectalis</name>
    <dbReference type="NCBI Taxonomy" id="39491"/>
    <lineage>
        <taxon>Bacteria</taxon>
        <taxon>Bacillati</taxon>
        <taxon>Bacillota</taxon>
        <taxon>Clostridia</taxon>
        <taxon>Lachnospirales</taxon>
        <taxon>Lachnospiraceae</taxon>
        <taxon>Agathobacter</taxon>
    </lineage>
</organism>
<name>A0A413U7L6_9FIRM</name>
<dbReference type="EMBL" id="QSFZ01000002">
    <property type="protein sequence ID" value="RHA93891.1"/>
    <property type="molecule type" value="Genomic_DNA"/>
</dbReference>
<dbReference type="Proteomes" id="UP000286220">
    <property type="component" value="Unassembled WGS sequence"/>
</dbReference>
<sequence>MEQILLLTKEYSKNRHLEMIQRVSNNVMDELELLYDTTWEINKHIAPYEILTQLMDCYYCLPERPDLASLFCWQAINNSYNQYLLSDGNFLRLSDTKGIDVLLKHIHLRYGKYGVYLDKYYDKISTKSYHYAASYILKGHVIKKAGFADKYASSSYTTFVKKFKNLYNVIADSYGKAYEQVTAPGLNGNFVKLNISNCDKSRKIIYSLALKLKNLMTGMSVNITLKNATSQTTSVILTDKERLEFLVYCILYASRCNNFHGSVASRLNSRYADQESYITYMNIFLVEYIILAISLNERGILSDNELLRMKRNESLMM</sequence>
<evidence type="ECO:0000313" key="1">
    <source>
        <dbReference type="EMBL" id="RHA93891.1"/>
    </source>
</evidence>